<dbReference type="FunFam" id="3.30.470.20:FF:000032">
    <property type="entry name" value="tubulin monoglycylase TTLL3 isoform X2"/>
    <property type="match status" value="1"/>
</dbReference>
<reference evidence="10" key="3">
    <citation type="submission" date="2025-08" db="UniProtKB">
        <authorList>
            <consortium name="Ensembl"/>
        </authorList>
    </citation>
    <scope>IDENTIFICATION</scope>
    <source>
        <strain evidence="10">JP 163 A</strain>
    </source>
</reference>
<keyword evidence="2" id="KW-0963">Cytoplasm</keyword>
<dbReference type="GO" id="GO:0015630">
    <property type="term" value="C:microtubule cytoskeleton"/>
    <property type="evidence" value="ECO:0007669"/>
    <property type="project" value="TreeGrafter"/>
</dbReference>
<keyword evidence="3" id="KW-0436">Ligase</keyword>
<evidence type="ECO:0000256" key="5">
    <source>
        <dbReference type="ARBA" id="ARBA00022840"/>
    </source>
</evidence>
<keyword evidence="4" id="KW-0547">Nucleotide-binding</keyword>
<dbReference type="eggNOG" id="KOG2157">
    <property type="taxonomic scope" value="Eukaryota"/>
</dbReference>
<evidence type="ECO:0000256" key="6">
    <source>
        <dbReference type="ARBA" id="ARBA00022846"/>
    </source>
</evidence>
<dbReference type="STRING" id="8083.ENSXMAP00000002303"/>
<evidence type="ECO:0000256" key="7">
    <source>
        <dbReference type="ARBA" id="ARBA00023212"/>
    </source>
</evidence>
<feature type="compositionally biased region" description="Basic and acidic residues" evidence="9">
    <location>
        <begin position="130"/>
        <end position="139"/>
    </location>
</feature>
<name>M3ZJB1_XIPMA</name>
<dbReference type="GO" id="GO:0005930">
    <property type="term" value="C:axoneme"/>
    <property type="evidence" value="ECO:0007669"/>
    <property type="project" value="TreeGrafter"/>
</dbReference>
<accession>M3ZJB1</accession>
<proteinExistence type="predicted"/>
<keyword evidence="6" id="KW-0282">Flagellum</keyword>
<keyword evidence="7" id="KW-0206">Cytoskeleton</keyword>
<organism evidence="10 11">
    <name type="scientific">Xiphophorus maculatus</name>
    <name type="common">Southern platyfish</name>
    <name type="synonym">Platypoecilus maculatus</name>
    <dbReference type="NCBI Taxonomy" id="8083"/>
    <lineage>
        <taxon>Eukaryota</taxon>
        <taxon>Metazoa</taxon>
        <taxon>Chordata</taxon>
        <taxon>Craniata</taxon>
        <taxon>Vertebrata</taxon>
        <taxon>Euteleostomi</taxon>
        <taxon>Actinopterygii</taxon>
        <taxon>Neopterygii</taxon>
        <taxon>Teleostei</taxon>
        <taxon>Neoteleostei</taxon>
        <taxon>Acanthomorphata</taxon>
        <taxon>Ovalentaria</taxon>
        <taxon>Atherinomorphae</taxon>
        <taxon>Cyprinodontiformes</taxon>
        <taxon>Poeciliidae</taxon>
        <taxon>Poeciliinae</taxon>
        <taxon>Xiphophorus</taxon>
    </lineage>
</organism>
<evidence type="ECO:0000313" key="10">
    <source>
        <dbReference type="Ensembl" id="ENSXMAP00000002303.2"/>
    </source>
</evidence>
<keyword evidence="5" id="KW-0067">ATP-binding</keyword>
<reference evidence="11" key="1">
    <citation type="submission" date="2012-01" db="EMBL/GenBank/DDBJ databases">
        <authorList>
            <person name="Walter R."/>
            <person name="Schartl M."/>
            <person name="Warren W."/>
        </authorList>
    </citation>
    <scope>NUCLEOTIDE SEQUENCE [LARGE SCALE GENOMIC DNA]</scope>
    <source>
        <strain evidence="11">JP 163 A</strain>
    </source>
</reference>
<dbReference type="FunCoup" id="M3ZJB1">
    <property type="interactions" value="389"/>
</dbReference>
<evidence type="ECO:0000256" key="1">
    <source>
        <dbReference type="ARBA" id="ARBA00004611"/>
    </source>
</evidence>
<dbReference type="PANTHER" id="PTHR45870:SF2">
    <property type="entry name" value="TUBULIN MONOGLYCYLASE TTLL3"/>
    <property type="match status" value="1"/>
</dbReference>
<sequence>MFQSCETVGTNETHDMVSLGKKATDSAKAVILSLEKLQDGREYSLPCPCIPPEIRVGLSDLNPSSVKLAKSLVEKAVKMHKIFAIQGPYPVIRAALRARGWIEQRMPQQVQQRQNSDSRSNDAEEDNSEETEKEKEPDRLHSLMSRLVRNEMVYFYWTNRRDAICTNSLQKEQIVNHFAKAGSFTTKAGLCVNLRKLHWFDSADPDSFFPRCYKLAARDEKHAFIEDYRRTACTSLLKYVVEKDQHIQWNEICQNFQDVQWQKKQSKLHCKPLVPSETVTTALKVCQEYLESLEHGDIDKSLETPQTLTQEQWEGFLNSYYLVAHGRAQIERSGNFVSSCKAMLQKLEKVCPQLGIDGTQNIWIIKPGAKSRGRGIKCEKRLDQILRLVSMDSTFIKESKWVVQKYIEKPFLVHDTKFDVRQWFLVTDWNPLTVWFYKKCYLRFSTQPYSLDTLDSSVHLCNNSIQKHLRPSHQRHRCIPAHNMWLDDQFKAFLASQGKEALWETVVVPGMKTAVIQALLTAQDLIESRKNTFELYGADFMLDFSLHPWLIEINASPTMAPSTCVTAQLCTAVQEDTLRVVLDRRVDRSANTGDFQLIYRQAAVGVPLYIGINLVVEGIAVKHSRRFQCLLPPLKSSQLPSSKRCGAVKEKEPAPEKDKPLPKVIQKAQENKTSNSEATLSPALPSEPSISRVAFHLPVTVLSVDGGSNFEHLSKKHAEVQYHILDMWWQYQPLEKLKITFFQPEEEE</sequence>
<dbReference type="SUPFAM" id="SSF56059">
    <property type="entry name" value="Glutathione synthetase ATP-binding domain-like"/>
    <property type="match status" value="1"/>
</dbReference>
<dbReference type="Pfam" id="PF03133">
    <property type="entry name" value="TTL"/>
    <property type="match status" value="1"/>
</dbReference>
<dbReference type="OMA" id="AEQERWY"/>
<evidence type="ECO:0000256" key="4">
    <source>
        <dbReference type="ARBA" id="ARBA00022741"/>
    </source>
</evidence>
<dbReference type="GO" id="GO:0003341">
    <property type="term" value="P:cilium movement"/>
    <property type="evidence" value="ECO:0007669"/>
    <property type="project" value="TreeGrafter"/>
</dbReference>
<dbReference type="PROSITE" id="PS51221">
    <property type="entry name" value="TTL"/>
    <property type="match status" value="1"/>
</dbReference>
<dbReference type="HOGENOM" id="CLU_010131_5_0_1"/>
<reference evidence="11" key="2">
    <citation type="journal article" date="2013" name="Nat. Genet.">
        <title>The genome of the platyfish, Xiphophorus maculatus, provides insights into evolutionary adaptation and several complex traits.</title>
        <authorList>
            <person name="Schartl M."/>
            <person name="Walter R.B."/>
            <person name="Shen Y."/>
            <person name="Garcia T."/>
            <person name="Catchen J."/>
            <person name="Amores A."/>
            <person name="Braasch I."/>
            <person name="Chalopin D."/>
            <person name="Volff J.N."/>
            <person name="Lesch K.P."/>
            <person name="Bisazza A."/>
            <person name="Minx P."/>
            <person name="Hillier L."/>
            <person name="Wilson R.K."/>
            <person name="Fuerstenberg S."/>
            <person name="Boore J."/>
            <person name="Searle S."/>
            <person name="Postlethwait J.H."/>
            <person name="Warren W.C."/>
        </authorList>
    </citation>
    <scope>NUCLEOTIDE SEQUENCE [LARGE SCALE GENOMIC DNA]</scope>
    <source>
        <strain evidence="11">JP 163 A</strain>
    </source>
</reference>
<dbReference type="InterPro" id="IPR051437">
    <property type="entry name" value="TTLL_monoglycylase"/>
</dbReference>
<dbReference type="PANTHER" id="PTHR45870">
    <property type="entry name" value="TUBULIN MONOGLYCYLASE TTLL3"/>
    <property type="match status" value="1"/>
</dbReference>
<comment type="catalytic activity">
    <reaction evidence="8">
        <text>L-glutamyl-[protein] + glycine + ATP = glycyl-L-glutamyl-[protein] + ADP + phosphate + H(+)</text>
        <dbReference type="Rhea" id="RHEA:67180"/>
        <dbReference type="Rhea" id="RHEA-COMP:10208"/>
        <dbReference type="Rhea" id="RHEA-COMP:17207"/>
        <dbReference type="ChEBI" id="CHEBI:15378"/>
        <dbReference type="ChEBI" id="CHEBI:29973"/>
        <dbReference type="ChEBI" id="CHEBI:30616"/>
        <dbReference type="ChEBI" id="CHEBI:43474"/>
        <dbReference type="ChEBI" id="CHEBI:57305"/>
        <dbReference type="ChEBI" id="CHEBI:167890"/>
        <dbReference type="ChEBI" id="CHEBI:456216"/>
    </reaction>
    <physiologicalReaction direction="left-to-right" evidence="8">
        <dbReference type="Rhea" id="RHEA:67181"/>
    </physiologicalReaction>
</comment>
<keyword evidence="6" id="KW-0966">Cell projection</keyword>
<evidence type="ECO:0000313" key="11">
    <source>
        <dbReference type="Proteomes" id="UP000002852"/>
    </source>
</evidence>
<dbReference type="Gene3D" id="3.30.470.20">
    <property type="entry name" value="ATP-grasp fold, B domain"/>
    <property type="match status" value="1"/>
</dbReference>
<dbReference type="GO" id="GO:0060271">
    <property type="term" value="P:cilium assembly"/>
    <property type="evidence" value="ECO:0007669"/>
    <property type="project" value="TreeGrafter"/>
</dbReference>
<dbReference type="Ensembl" id="ENSXMAT00000002308.2">
    <property type="protein sequence ID" value="ENSXMAP00000002303.2"/>
    <property type="gene ID" value="ENSXMAG00000002300.2"/>
</dbReference>
<dbReference type="InterPro" id="IPR004344">
    <property type="entry name" value="TTL/TTLL_fam"/>
</dbReference>
<evidence type="ECO:0000256" key="3">
    <source>
        <dbReference type="ARBA" id="ARBA00022598"/>
    </source>
</evidence>
<dbReference type="InParanoid" id="M3ZJB1"/>
<feature type="region of interest" description="Disordered" evidence="9">
    <location>
        <begin position="638"/>
        <end position="662"/>
    </location>
</feature>
<keyword evidence="11" id="KW-1185">Reference proteome</keyword>
<comment type="subcellular location">
    <subcellularLocation>
        <location evidence="1">Cytoplasm</location>
        <location evidence="1">Cytoskeleton</location>
        <location evidence="1">Flagellum axoneme</location>
    </subcellularLocation>
</comment>
<dbReference type="GO" id="GO:0070736">
    <property type="term" value="F:protein-glycine ligase activity, initiating"/>
    <property type="evidence" value="ECO:0007669"/>
    <property type="project" value="TreeGrafter"/>
</dbReference>
<dbReference type="Proteomes" id="UP000002852">
    <property type="component" value="Unassembled WGS sequence"/>
</dbReference>
<protein>
    <submittedName>
        <fullName evidence="10">Tubulin tyrosine ligase like 3</fullName>
    </submittedName>
</protein>
<dbReference type="AlphaFoldDB" id="M3ZJB1"/>
<evidence type="ECO:0000256" key="8">
    <source>
        <dbReference type="ARBA" id="ARBA00048944"/>
    </source>
</evidence>
<reference evidence="10" key="4">
    <citation type="submission" date="2025-09" db="UniProtKB">
        <authorList>
            <consortium name="Ensembl"/>
        </authorList>
    </citation>
    <scope>IDENTIFICATION</scope>
    <source>
        <strain evidence="10">JP 163 A</strain>
    </source>
</reference>
<dbReference type="GO" id="GO:0005524">
    <property type="term" value="F:ATP binding"/>
    <property type="evidence" value="ECO:0007669"/>
    <property type="project" value="UniProtKB-KW"/>
</dbReference>
<feature type="compositionally biased region" description="Low complexity" evidence="9">
    <location>
        <begin position="106"/>
        <end position="118"/>
    </location>
</feature>
<keyword evidence="6" id="KW-0969">Cilium</keyword>
<evidence type="ECO:0000256" key="2">
    <source>
        <dbReference type="ARBA" id="ARBA00022490"/>
    </source>
</evidence>
<feature type="region of interest" description="Disordered" evidence="9">
    <location>
        <begin position="106"/>
        <end position="139"/>
    </location>
</feature>
<dbReference type="GeneTree" id="ENSGT00940000154857"/>
<evidence type="ECO:0000256" key="9">
    <source>
        <dbReference type="SAM" id="MobiDB-lite"/>
    </source>
</evidence>
<feature type="compositionally biased region" description="Basic and acidic residues" evidence="9">
    <location>
        <begin position="647"/>
        <end position="661"/>
    </location>
</feature>